<comment type="catalytic activity">
    <reaction evidence="7">
        <text>D-glucose + ATP = D-glucose 6-phosphate + ADP + H(+)</text>
        <dbReference type="Rhea" id="RHEA:17825"/>
        <dbReference type="ChEBI" id="CHEBI:4167"/>
        <dbReference type="ChEBI" id="CHEBI:15378"/>
        <dbReference type="ChEBI" id="CHEBI:30616"/>
        <dbReference type="ChEBI" id="CHEBI:61548"/>
        <dbReference type="ChEBI" id="CHEBI:456216"/>
        <dbReference type="EC" id="2.7.1.2"/>
    </reaction>
</comment>
<dbReference type="NCBIfam" id="NF001416">
    <property type="entry name" value="PRK00292.1-3"/>
    <property type="match status" value="1"/>
</dbReference>
<dbReference type="GO" id="GO:0005829">
    <property type="term" value="C:cytosol"/>
    <property type="evidence" value="ECO:0007669"/>
    <property type="project" value="TreeGrafter"/>
</dbReference>
<dbReference type="GeneID" id="93352298"/>
<dbReference type="EMBL" id="UGQW01000002">
    <property type="protein sequence ID" value="STZ67824.1"/>
    <property type="molecule type" value="Genomic_DNA"/>
</dbReference>
<dbReference type="GO" id="GO:0005536">
    <property type="term" value="F:D-glucose binding"/>
    <property type="evidence" value="ECO:0007669"/>
    <property type="project" value="InterPro"/>
</dbReference>
<gene>
    <name evidence="7 9" type="primary">glk</name>
    <name evidence="9" type="ORF">NCTC10660_01313</name>
</gene>
<dbReference type="EC" id="2.7.1.2" evidence="7"/>
<dbReference type="AlphaFoldDB" id="A0A378TZK5"/>
<dbReference type="GO" id="GO:0004340">
    <property type="term" value="F:glucokinase activity"/>
    <property type="evidence" value="ECO:0007669"/>
    <property type="project" value="UniProtKB-UniRule"/>
</dbReference>
<evidence type="ECO:0000256" key="1">
    <source>
        <dbReference type="ARBA" id="ARBA00022490"/>
    </source>
</evidence>
<keyword evidence="5 7" id="KW-0067">ATP-binding</keyword>
<dbReference type="Pfam" id="PF02685">
    <property type="entry name" value="Glucokinase"/>
    <property type="match status" value="1"/>
</dbReference>
<comment type="similarity">
    <text evidence="7 8">Belongs to the bacterial glucokinase family.</text>
</comment>
<dbReference type="NCBIfam" id="TIGR00749">
    <property type="entry name" value="glk"/>
    <property type="match status" value="1"/>
</dbReference>
<dbReference type="RefSeq" id="WP_074898135.1">
    <property type="nucleotide sequence ID" value="NZ_CP031252.1"/>
</dbReference>
<evidence type="ECO:0000313" key="10">
    <source>
        <dbReference type="Proteomes" id="UP000254927"/>
    </source>
</evidence>
<dbReference type="FunFam" id="3.40.367.20:FF:000002">
    <property type="entry name" value="Glucokinase"/>
    <property type="match status" value="1"/>
</dbReference>
<dbReference type="GO" id="GO:0005524">
    <property type="term" value="F:ATP binding"/>
    <property type="evidence" value="ECO:0007669"/>
    <property type="project" value="UniProtKB-UniRule"/>
</dbReference>
<name>A0A378TZK5_NEIEL</name>
<dbReference type="Proteomes" id="UP000254927">
    <property type="component" value="Unassembled WGS sequence"/>
</dbReference>
<evidence type="ECO:0000313" key="9">
    <source>
        <dbReference type="EMBL" id="STZ67824.1"/>
    </source>
</evidence>
<comment type="subcellular location">
    <subcellularLocation>
        <location evidence="7">Cytoplasm</location>
    </subcellularLocation>
</comment>
<dbReference type="CDD" id="cd24008">
    <property type="entry name" value="ASKHA_NBD_GLK"/>
    <property type="match status" value="1"/>
</dbReference>
<keyword evidence="3 7" id="KW-0547">Nucleotide-binding</keyword>
<evidence type="ECO:0000256" key="3">
    <source>
        <dbReference type="ARBA" id="ARBA00022741"/>
    </source>
</evidence>
<dbReference type="InterPro" id="IPR050201">
    <property type="entry name" value="Bacterial_glucokinase"/>
</dbReference>
<evidence type="ECO:0000256" key="2">
    <source>
        <dbReference type="ARBA" id="ARBA00022679"/>
    </source>
</evidence>
<evidence type="ECO:0000256" key="7">
    <source>
        <dbReference type="HAMAP-Rule" id="MF_00524"/>
    </source>
</evidence>
<dbReference type="InterPro" id="IPR043129">
    <property type="entry name" value="ATPase_NBD"/>
</dbReference>
<keyword evidence="6 7" id="KW-0324">Glycolysis</keyword>
<keyword evidence="4 7" id="KW-0418">Kinase</keyword>
<dbReference type="HAMAP" id="MF_00524">
    <property type="entry name" value="Glucokinase"/>
    <property type="match status" value="1"/>
</dbReference>
<feature type="binding site" evidence="7">
    <location>
        <begin position="15"/>
        <end position="20"/>
    </location>
    <ligand>
        <name>ATP</name>
        <dbReference type="ChEBI" id="CHEBI:30616"/>
    </ligand>
</feature>
<sequence length="325" mass="34400">MRTDFSDGLWPRLIADIGGTNARFALETAPQHFEQVQVLACKDYAGIVDAVAEYLVRMGKPEVKHAAVAIANPVTGDHVQMTNHHWNFSIRDTRRALGLDTLLLMNDFTAQALAVTLLSDDQLIQVGGGEAAKDAPKAVLGAGTGLGVSGLIPDGRGGYIPLAGEGGHVSFAPGNEEEAEVWRYARKKFGHVSAERLISGMGLELIHEALRQETGGRPQTAAEITASALRGDSPLCGRALDIFCAALGTAAADLALTLGARGGVYLCGGIVPRFIPYFKTSPFRRRFEDKGRFSAYLAEIPVYIVQAEFPGITGAAAALAGKLGS</sequence>
<keyword evidence="2 7" id="KW-0808">Transferase</keyword>
<dbReference type="GO" id="GO:0006096">
    <property type="term" value="P:glycolytic process"/>
    <property type="evidence" value="ECO:0007669"/>
    <property type="project" value="UniProtKB-UniRule"/>
</dbReference>
<evidence type="ECO:0000256" key="8">
    <source>
        <dbReference type="RuleBase" id="RU004046"/>
    </source>
</evidence>
<accession>A0A378TZK5</accession>
<evidence type="ECO:0000256" key="6">
    <source>
        <dbReference type="ARBA" id="ARBA00023152"/>
    </source>
</evidence>
<dbReference type="Gene3D" id="3.30.420.40">
    <property type="match status" value="1"/>
</dbReference>
<dbReference type="PANTHER" id="PTHR47690">
    <property type="entry name" value="GLUCOKINASE"/>
    <property type="match status" value="1"/>
</dbReference>
<evidence type="ECO:0000256" key="5">
    <source>
        <dbReference type="ARBA" id="ARBA00022840"/>
    </source>
</evidence>
<dbReference type="PANTHER" id="PTHR47690:SF1">
    <property type="entry name" value="GLUCOKINASE"/>
    <property type="match status" value="1"/>
</dbReference>
<protein>
    <recommendedName>
        <fullName evidence="7">Glucokinase</fullName>
        <ecNumber evidence="7">2.7.1.2</ecNumber>
    </recommendedName>
    <alternativeName>
        <fullName evidence="7">Glucose kinase</fullName>
    </alternativeName>
</protein>
<evidence type="ECO:0000256" key="4">
    <source>
        <dbReference type="ARBA" id="ARBA00022777"/>
    </source>
</evidence>
<reference evidence="9 10" key="1">
    <citation type="submission" date="2018-06" db="EMBL/GenBank/DDBJ databases">
        <authorList>
            <consortium name="Pathogen Informatics"/>
            <person name="Doyle S."/>
        </authorList>
    </citation>
    <scope>NUCLEOTIDE SEQUENCE [LARGE SCALE GENOMIC DNA]</scope>
    <source>
        <strain evidence="9 10">NCTC10660</strain>
    </source>
</reference>
<organism evidence="9 10">
    <name type="scientific">Neisseria elongata</name>
    <dbReference type="NCBI Taxonomy" id="495"/>
    <lineage>
        <taxon>Bacteria</taxon>
        <taxon>Pseudomonadati</taxon>
        <taxon>Pseudomonadota</taxon>
        <taxon>Betaproteobacteria</taxon>
        <taxon>Neisseriales</taxon>
        <taxon>Neisseriaceae</taxon>
        <taxon>Neisseria</taxon>
    </lineage>
</organism>
<dbReference type="Gene3D" id="3.40.367.20">
    <property type="match status" value="1"/>
</dbReference>
<dbReference type="SUPFAM" id="SSF53067">
    <property type="entry name" value="Actin-like ATPase domain"/>
    <property type="match status" value="1"/>
</dbReference>
<proteinExistence type="inferred from homology"/>
<keyword evidence="1 7" id="KW-0963">Cytoplasm</keyword>
<dbReference type="InterPro" id="IPR003836">
    <property type="entry name" value="Glucokinase"/>
</dbReference>